<proteinExistence type="predicted"/>
<evidence type="ECO:0000256" key="1">
    <source>
        <dbReference type="SAM" id="MobiDB-lite"/>
    </source>
</evidence>
<dbReference type="AlphaFoldDB" id="A0A9N7VNX1"/>
<dbReference type="EMBL" id="CADEAL010004096">
    <property type="protein sequence ID" value="CAB1451660.1"/>
    <property type="molecule type" value="Genomic_DNA"/>
</dbReference>
<sequence>MDEGESGPAGLEHKGQNKQALFVADRSKQRRDGPAAPSCPSSASGRGAQQSSSRSTRPPDEYWFWTQPENLSIWIRSGMVDVEFVIRGVTGEEEEEGEGVEEEEEEEEEEVMKLVGVEVLHEEEEEGLFSSSSLTRARQEPALPLHVTLLLLLHRHKLRPRGSWTIENPAHFKKRVGGSIPGSSCLPETLNPQIPPLPTSVPPVCE</sequence>
<accession>A0A9N7VNX1</accession>
<feature type="region of interest" description="Disordered" evidence="1">
    <location>
        <begin position="1"/>
        <end position="62"/>
    </location>
</feature>
<evidence type="ECO:0000313" key="2">
    <source>
        <dbReference type="EMBL" id="CAB1451660.1"/>
    </source>
</evidence>
<gene>
    <name evidence="2" type="ORF">PLEPLA_LOCUS39386</name>
</gene>
<feature type="compositionally biased region" description="Low complexity" evidence="1">
    <location>
        <begin position="34"/>
        <end position="55"/>
    </location>
</feature>
<organism evidence="2 3">
    <name type="scientific">Pleuronectes platessa</name>
    <name type="common">European plaice</name>
    <dbReference type="NCBI Taxonomy" id="8262"/>
    <lineage>
        <taxon>Eukaryota</taxon>
        <taxon>Metazoa</taxon>
        <taxon>Chordata</taxon>
        <taxon>Craniata</taxon>
        <taxon>Vertebrata</taxon>
        <taxon>Euteleostomi</taxon>
        <taxon>Actinopterygii</taxon>
        <taxon>Neopterygii</taxon>
        <taxon>Teleostei</taxon>
        <taxon>Neoteleostei</taxon>
        <taxon>Acanthomorphata</taxon>
        <taxon>Carangaria</taxon>
        <taxon>Pleuronectiformes</taxon>
        <taxon>Pleuronectoidei</taxon>
        <taxon>Pleuronectidae</taxon>
        <taxon>Pleuronectes</taxon>
    </lineage>
</organism>
<comment type="caution">
    <text evidence="2">The sequence shown here is derived from an EMBL/GenBank/DDBJ whole genome shotgun (WGS) entry which is preliminary data.</text>
</comment>
<dbReference type="Proteomes" id="UP001153269">
    <property type="component" value="Unassembled WGS sequence"/>
</dbReference>
<feature type="region of interest" description="Disordered" evidence="1">
    <location>
        <begin position="183"/>
        <end position="206"/>
    </location>
</feature>
<keyword evidence="3" id="KW-1185">Reference proteome</keyword>
<feature type="compositionally biased region" description="Pro residues" evidence="1">
    <location>
        <begin position="193"/>
        <end position="206"/>
    </location>
</feature>
<protein>
    <submittedName>
        <fullName evidence="2">Uncharacterized protein</fullName>
    </submittedName>
</protein>
<evidence type="ECO:0000313" key="3">
    <source>
        <dbReference type="Proteomes" id="UP001153269"/>
    </source>
</evidence>
<name>A0A9N7VNX1_PLEPL</name>
<reference evidence="2" key="1">
    <citation type="submission" date="2020-03" db="EMBL/GenBank/DDBJ databases">
        <authorList>
            <person name="Weist P."/>
        </authorList>
    </citation>
    <scope>NUCLEOTIDE SEQUENCE</scope>
</reference>